<evidence type="ECO:0000256" key="1">
    <source>
        <dbReference type="SAM" id="MobiDB-lite"/>
    </source>
</evidence>
<reference evidence="2 3" key="1">
    <citation type="journal article" date="2014" name="PLoS Genet.">
        <title>Analysis of the Phlebiopsis gigantea genome, transcriptome and secretome provides insight into its pioneer colonization strategies of wood.</title>
        <authorList>
            <person name="Hori C."/>
            <person name="Ishida T."/>
            <person name="Igarashi K."/>
            <person name="Samejima M."/>
            <person name="Suzuki H."/>
            <person name="Master E."/>
            <person name="Ferreira P."/>
            <person name="Ruiz-Duenas F.J."/>
            <person name="Held B."/>
            <person name="Canessa P."/>
            <person name="Larrondo L.F."/>
            <person name="Schmoll M."/>
            <person name="Druzhinina I.S."/>
            <person name="Kubicek C.P."/>
            <person name="Gaskell J.A."/>
            <person name="Kersten P."/>
            <person name="St John F."/>
            <person name="Glasner J."/>
            <person name="Sabat G."/>
            <person name="Splinter BonDurant S."/>
            <person name="Syed K."/>
            <person name="Yadav J."/>
            <person name="Mgbeahuruike A.C."/>
            <person name="Kovalchuk A."/>
            <person name="Asiegbu F.O."/>
            <person name="Lackner G."/>
            <person name="Hoffmeister D."/>
            <person name="Rencoret J."/>
            <person name="Gutierrez A."/>
            <person name="Sun H."/>
            <person name="Lindquist E."/>
            <person name="Barry K."/>
            <person name="Riley R."/>
            <person name="Grigoriev I.V."/>
            <person name="Henrissat B."/>
            <person name="Kues U."/>
            <person name="Berka R.M."/>
            <person name="Martinez A.T."/>
            <person name="Covert S.F."/>
            <person name="Blanchette R.A."/>
            <person name="Cullen D."/>
        </authorList>
    </citation>
    <scope>NUCLEOTIDE SEQUENCE [LARGE SCALE GENOMIC DNA]</scope>
    <source>
        <strain evidence="2 3">11061_1 CR5-6</strain>
    </source>
</reference>
<gene>
    <name evidence="2" type="ORF">PHLGIDRAFT_133402</name>
</gene>
<feature type="region of interest" description="Disordered" evidence="1">
    <location>
        <begin position="1"/>
        <end position="20"/>
    </location>
</feature>
<sequence length="105" mass="11944">MKRIGGKWGCESRHTSRSNSTLANPVVSYVLLLCQKVRSAFHRRCVGTRDTFRRLAAPTTKGELRDWVTRTRIAAGRCRRMLREGIARKRSPRGGLGGQSSRNWM</sequence>
<evidence type="ECO:0000313" key="2">
    <source>
        <dbReference type="EMBL" id="KIP12709.1"/>
    </source>
</evidence>
<keyword evidence="3" id="KW-1185">Reference proteome</keyword>
<evidence type="ECO:0000313" key="3">
    <source>
        <dbReference type="Proteomes" id="UP000053257"/>
    </source>
</evidence>
<name>A0A0C3P424_PHLG1</name>
<dbReference type="AlphaFoldDB" id="A0A0C3P424"/>
<accession>A0A0C3P424</accession>
<feature type="region of interest" description="Disordered" evidence="1">
    <location>
        <begin position="86"/>
        <end position="105"/>
    </location>
</feature>
<proteinExistence type="predicted"/>
<dbReference type="EMBL" id="KN840438">
    <property type="protein sequence ID" value="KIP12709.1"/>
    <property type="molecule type" value="Genomic_DNA"/>
</dbReference>
<organism evidence="2 3">
    <name type="scientific">Phlebiopsis gigantea (strain 11061_1 CR5-6)</name>
    <name type="common">White-rot fungus</name>
    <name type="synonym">Peniophora gigantea</name>
    <dbReference type="NCBI Taxonomy" id="745531"/>
    <lineage>
        <taxon>Eukaryota</taxon>
        <taxon>Fungi</taxon>
        <taxon>Dikarya</taxon>
        <taxon>Basidiomycota</taxon>
        <taxon>Agaricomycotina</taxon>
        <taxon>Agaricomycetes</taxon>
        <taxon>Polyporales</taxon>
        <taxon>Phanerochaetaceae</taxon>
        <taxon>Phlebiopsis</taxon>
    </lineage>
</organism>
<protein>
    <submittedName>
        <fullName evidence="2">Uncharacterized protein</fullName>
    </submittedName>
</protein>
<dbReference type="HOGENOM" id="CLU_2237567_0_0_1"/>
<dbReference type="Proteomes" id="UP000053257">
    <property type="component" value="Unassembled WGS sequence"/>
</dbReference>